<reference evidence="2 3" key="1">
    <citation type="submission" date="2019-02" db="EMBL/GenBank/DDBJ databases">
        <title>Deep-cultivation of Planctomycetes and their phenomic and genomic characterization uncovers novel biology.</title>
        <authorList>
            <person name="Wiegand S."/>
            <person name="Jogler M."/>
            <person name="Boedeker C."/>
            <person name="Pinto D."/>
            <person name="Vollmers J."/>
            <person name="Rivas-Marin E."/>
            <person name="Kohn T."/>
            <person name="Peeters S.H."/>
            <person name="Heuer A."/>
            <person name="Rast P."/>
            <person name="Oberbeckmann S."/>
            <person name="Bunk B."/>
            <person name="Jeske O."/>
            <person name="Meyerdierks A."/>
            <person name="Storesund J.E."/>
            <person name="Kallscheuer N."/>
            <person name="Luecker S."/>
            <person name="Lage O.M."/>
            <person name="Pohl T."/>
            <person name="Merkel B.J."/>
            <person name="Hornburger P."/>
            <person name="Mueller R.-W."/>
            <person name="Bruemmer F."/>
            <person name="Labrenz M."/>
            <person name="Spormann A.M."/>
            <person name="Op den Camp H."/>
            <person name="Overmann J."/>
            <person name="Amann R."/>
            <person name="Jetten M.S.M."/>
            <person name="Mascher T."/>
            <person name="Medema M.H."/>
            <person name="Devos D.P."/>
            <person name="Kaster A.-K."/>
            <person name="Ovreas L."/>
            <person name="Rohde M."/>
            <person name="Galperin M.Y."/>
            <person name="Jogler C."/>
        </authorList>
    </citation>
    <scope>NUCLEOTIDE SEQUENCE [LARGE SCALE GENOMIC DNA]</scope>
    <source>
        <strain evidence="2 3">Pla175</strain>
    </source>
</reference>
<evidence type="ECO:0000313" key="2">
    <source>
        <dbReference type="EMBL" id="QDU88099.1"/>
    </source>
</evidence>
<evidence type="ECO:0000256" key="1">
    <source>
        <dbReference type="SAM" id="SignalP"/>
    </source>
</evidence>
<organism evidence="2 3">
    <name type="scientific">Pirellulimonas nuda</name>
    <dbReference type="NCBI Taxonomy" id="2528009"/>
    <lineage>
        <taxon>Bacteria</taxon>
        <taxon>Pseudomonadati</taxon>
        <taxon>Planctomycetota</taxon>
        <taxon>Planctomycetia</taxon>
        <taxon>Pirellulales</taxon>
        <taxon>Lacipirellulaceae</taxon>
        <taxon>Pirellulimonas</taxon>
    </lineage>
</organism>
<dbReference type="OrthoDB" id="256641at2"/>
<dbReference type="RefSeq" id="WP_145282661.1">
    <property type="nucleotide sequence ID" value="NZ_CP036291.1"/>
</dbReference>
<sequence length="513" mass="57735" precursor="true">MSPTRLRLILAALASVTAFPLAAYAEEMITEPFYSEPNYEWFEPVDIDLDGQMGNYSDQGFYGSISRTYWAMNGVKTTIGEAGLTYQSEQIFRNLTHRDPINPTPPNQPIDFIPDALVDDETTTVPTYTIQNDINDAPPGADFSAGERYEIGYVQDDVAWSFTFLDQQEWQTHETYGFVPPDDFSDPDNPIVFESLNGFGSVHVNFRTPERFLQGWRDYADAADLQDGVPGFFPVPGLPGIFVEVIPFGVDATNNGPSGTGDGIIDDTNFNGGTFFVVDTNGDGIADATAIDYGDLHSFNLRFDFLQVRNVTNVNSVEIMRSHRLGNRHHMQKHQNQHFEVGYGVRFFRMEDEFSFDGRTDLMGRIFSNTRTENQLVGPQLRLKWVYQQAKWRTDLDARFMFGWNIQDLDQTNGVGEDALPGGLNNSLIAQPHYSRYGRQDEDFSPLVELRAQVGYQLTNAVSINAGYTATYIDSITRSSQVVDYYLPYIGLKQGGEQTIFMNGVDVGVEVRF</sequence>
<dbReference type="KEGG" id="pnd:Pla175_14700"/>
<accession>A0A518D9D7</accession>
<name>A0A518D9D7_9BACT</name>
<keyword evidence="3" id="KW-1185">Reference proteome</keyword>
<feature type="signal peptide" evidence="1">
    <location>
        <begin position="1"/>
        <end position="25"/>
    </location>
</feature>
<gene>
    <name evidence="2" type="ORF">Pla175_14700</name>
</gene>
<dbReference type="InterPro" id="IPR011446">
    <property type="entry name" value="BBP7"/>
</dbReference>
<proteinExistence type="predicted"/>
<keyword evidence="1" id="KW-0732">Signal</keyword>
<dbReference type="Proteomes" id="UP000317429">
    <property type="component" value="Chromosome"/>
</dbReference>
<dbReference type="AlphaFoldDB" id="A0A518D9D7"/>
<dbReference type="EMBL" id="CP036291">
    <property type="protein sequence ID" value="QDU88099.1"/>
    <property type="molecule type" value="Genomic_DNA"/>
</dbReference>
<protein>
    <submittedName>
        <fullName evidence="2">Uncharacterized protein</fullName>
    </submittedName>
</protein>
<dbReference type="Pfam" id="PF07585">
    <property type="entry name" value="BBP7"/>
    <property type="match status" value="1"/>
</dbReference>
<feature type="chain" id="PRO_5022149809" evidence="1">
    <location>
        <begin position="26"/>
        <end position="513"/>
    </location>
</feature>
<evidence type="ECO:0000313" key="3">
    <source>
        <dbReference type="Proteomes" id="UP000317429"/>
    </source>
</evidence>